<feature type="compositionally biased region" description="Basic and acidic residues" evidence="6">
    <location>
        <begin position="96"/>
        <end position="114"/>
    </location>
</feature>
<feature type="domain" description="PARP-type" evidence="7">
    <location>
        <begin position="4"/>
        <end position="86"/>
    </location>
</feature>
<dbReference type="GeneID" id="30190198"/>
<accession>A0A1E3K303</accession>
<dbReference type="RefSeq" id="XP_019034883.1">
    <property type="nucleotide sequence ID" value="XM_019173157.1"/>
</dbReference>
<name>A0A1E3K303_9TREE</name>
<comment type="subcellular location">
    <subcellularLocation>
        <location evidence="1">Nucleus</location>
    </subcellularLocation>
</comment>
<keyword evidence="4" id="KW-0862">Zinc</keyword>
<keyword evidence="3" id="KW-0863">Zinc-finger</keyword>
<sequence>MPAYRLELASTGRALCNGKKPCFKTKIDKGQLRLGVWVEIPGRGGSFKWRHWGCVTPEVIKHWKEDFSEAEELDGYEDLSEDLQQKASVKNAWAEGHVRPEDVPESAKVEKVEEGAEDAEGAEAEPKAKKPAAKKGGKKAKKDEGEDGEDAEEAAPKKRKAPVKKSKKEEPNDEDVEDDAEEEEVPKKKRKAPAKKSAKAAKEEAEKEDDAKATEEVGEKPKSKVSHARYRAFGELWSTKMSGKMSGKMSVM</sequence>
<dbReference type="Gene3D" id="3.30.1740.10">
    <property type="entry name" value="Zinc finger, PARP-type"/>
    <property type="match status" value="1"/>
</dbReference>
<dbReference type="Pfam" id="PF00645">
    <property type="entry name" value="zf-PARP"/>
    <property type="match status" value="1"/>
</dbReference>
<evidence type="ECO:0000313" key="9">
    <source>
        <dbReference type="Proteomes" id="UP000094819"/>
    </source>
</evidence>
<dbReference type="OrthoDB" id="429950at2759"/>
<dbReference type="InterPro" id="IPR036957">
    <property type="entry name" value="Znf_PARP_sf"/>
</dbReference>
<dbReference type="Proteomes" id="UP000094819">
    <property type="component" value="Unassembled WGS sequence"/>
</dbReference>
<proteinExistence type="predicted"/>
<feature type="compositionally biased region" description="Basic residues" evidence="6">
    <location>
        <begin position="129"/>
        <end position="140"/>
    </location>
</feature>
<evidence type="ECO:0000256" key="4">
    <source>
        <dbReference type="ARBA" id="ARBA00022833"/>
    </source>
</evidence>
<evidence type="ECO:0000256" key="5">
    <source>
        <dbReference type="ARBA" id="ARBA00023242"/>
    </source>
</evidence>
<keyword evidence="9" id="KW-1185">Reference proteome</keyword>
<evidence type="ECO:0000256" key="6">
    <source>
        <dbReference type="SAM" id="MobiDB-lite"/>
    </source>
</evidence>
<dbReference type="GO" id="GO:0005634">
    <property type="term" value="C:nucleus"/>
    <property type="evidence" value="ECO:0007669"/>
    <property type="project" value="UniProtKB-SubCell"/>
</dbReference>
<evidence type="ECO:0000313" key="8">
    <source>
        <dbReference type="EMBL" id="ODO07406.1"/>
    </source>
</evidence>
<feature type="compositionally biased region" description="Acidic residues" evidence="6">
    <location>
        <begin position="171"/>
        <end position="184"/>
    </location>
</feature>
<gene>
    <name evidence="8" type="ORF">L198_00985</name>
</gene>
<evidence type="ECO:0000256" key="3">
    <source>
        <dbReference type="ARBA" id="ARBA00022771"/>
    </source>
</evidence>
<evidence type="ECO:0000256" key="2">
    <source>
        <dbReference type="ARBA" id="ARBA00022723"/>
    </source>
</evidence>
<feature type="compositionally biased region" description="Basic residues" evidence="6">
    <location>
        <begin position="157"/>
        <end position="166"/>
    </location>
</feature>
<organism evidence="8 9">
    <name type="scientific">Cryptococcus wingfieldii CBS 7118</name>
    <dbReference type="NCBI Taxonomy" id="1295528"/>
    <lineage>
        <taxon>Eukaryota</taxon>
        <taxon>Fungi</taxon>
        <taxon>Dikarya</taxon>
        <taxon>Basidiomycota</taxon>
        <taxon>Agaricomycotina</taxon>
        <taxon>Tremellomycetes</taxon>
        <taxon>Tremellales</taxon>
        <taxon>Cryptococcaceae</taxon>
        <taxon>Cryptococcus</taxon>
    </lineage>
</organism>
<dbReference type="EMBL" id="AWGH01000002">
    <property type="protein sequence ID" value="ODO07406.1"/>
    <property type="molecule type" value="Genomic_DNA"/>
</dbReference>
<dbReference type="SUPFAM" id="SSF57716">
    <property type="entry name" value="Glucocorticoid receptor-like (DNA-binding domain)"/>
    <property type="match status" value="1"/>
</dbReference>
<dbReference type="GO" id="GO:0008270">
    <property type="term" value="F:zinc ion binding"/>
    <property type="evidence" value="ECO:0007669"/>
    <property type="project" value="UniProtKB-KW"/>
</dbReference>
<keyword evidence="5" id="KW-0539">Nucleus</keyword>
<dbReference type="SMART" id="SM01336">
    <property type="entry name" value="zf-PARP"/>
    <property type="match status" value="1"/>
</dbReference>
<dbReference type="InterPro" id="IPR001510">
    <property type="entry name" value="Znf_PARP"/>
</dbReference>
<protein>
    <recommendedName>
        <fullName evidence="7">PARP-type domain-containing protein</fullName>
    </recommendedName>
</protein>
<keyword evidence="2" id="KW-0479">Metal-binding</keyword>
<dbReference type="AlphaFoldDB" id="A0A1E3K303"/>
<evidence type="ECO:0000256" key="1">
    <source>
        <dbReference type="ARBA" id="ARBA00004123"/>
    </source>
</evidence>
<evidence type="ECO:0000259" key="7">
    <source>
        <dbReference type="PROSITE" id="PS50064"/>
    </source>
</evidence>
<feature type="region of interest" description="Disordered" evidence="6">
    <location>
        <begin position="91"/>
        <end position="226"/>
    </location>
</feature>
<reference evidence="8 9" key="1">
    <citation type="submission" date="2016-06" db="EMBL/GenBank/DDBJ databases">
        <title>Evolution of pathogenesis and genome organization in the Tremellales.</title>
        <authorList>
            <person name="Cuomo C."/>
            <person name="Litvintseva A."/>
            <person name="Heitman J."/>
            <person name="Chen Y."/>
            <person name="Sun S."/>
            <person name="Springer D."/>
            <person name="Dromer F."/>
            <person name="Young S."/>
            <person name="Zeng Q."/>
            <person name="Chapman S."/>
            <person name="Gujja S."/>
            <person name="Saif S."/>
            <person name="Birren B."/>
        </authorList>
    </citation>
    <scope>NUCLEOTIDE SEQUENCE [LARGE SCALE GENOMIC DNA]</scope>
    <source>
        <strain evidence="8 9">CBS 7118</strain>
    </source>
</reference>
<feature type="compositionally biased region" description="Basic and acidic residues" evidence="6">
    <location>
        <begin position="200"/>
        <end position="222"/>
    </location>
</feature>
<dbReference type="PROSITE" id="PS50064">
    <property type="entry name" value="ZF_PARP_2"/>
    <property type="match status" value="1"/>
</dbReference>
<feature type="compositionally biased region" description="Basic residues" evidence="6">
    <location>
        <begin position="187"/>
        <end position="199"/>
    </location>
</feature>
<dbReference type="GO" id="GO:0003677">
    <property type="term" value="F:DNA binding"/>
    <property type="evidence" value="ECO:0007669"/>
    <property type="project" value="InterPro"/>
</dbReference>
<comment type="caution">
    <text evidence="8">The sequence shown here is derived from an EMBL/GenBank/DDBJ whole genome shotgun (WGS) entry which is preliminary data.</text>
</comment>